<evidence type="ECO:0000313" key="3">
    <source>
        <dbReference type="Proteomes" id="UP000663555"/>
    </source>
</evidence>
<dbReference type="RefSeq" id="WP_206643440.1">
    <property type="nucleotide sequence ID" value="NZ_CP071247.1"/>
</dbReference>
<evidence type="ECO:0000313" key="2">
    <source>
        <dbReference type="EMBL" id="QSP94219.1"/>
    </source>
</evidence>
<dbReference type="GO" id="GO:0016301">
    <property type="term" value="F:kinase activity"/>
    <property type="evidence" value="ECO:0007669"/>
    <property type="project" value="UniProtKB-KW"/>
</dbReference>
<dbReference type="Proteomes" id="UP000663555">
    <property type="component" value="Chromosome"/>
</dbReference>
<keyword evidence="1" id="KW-0812">Transmembrane</keyword>
<feature type="transmembrane region" description="Helical" evidence="1">
    <location>
        <begin position="146"/>
        <end position="168"/>
    </location>
</feature>
<feature type="transmembrane region" description="Helical" evidence="1">
    <location>
        <begin position="44"/>
        <end position="67"/>
    </location>
</feature>
<dbReference type="PANTHER" id="PTHR38684:SF1">
    <property type="entry name" value="PROTEIN AMPE"/>
    <property type="match status" value="1"/>
</dbReference>
<reference evidence="2 3" key="1">
    <citation type="submission" date="2021-03" db="EMBL/GenBank/DDBJ databases">
        <title>Genome sequencing of Marinobacter sp. LPB0319.</title>
        <authorList>
            <person name="Kim J."/>
        </authorList>
    </citation>
    <scope>NUCLEOTIDE SEQUENCE [LARGE SCALE GENOMIC DNA]</scope>
    <source>
        <strain evidence="2 3">LPB0319</strain>
    </source>
</reference>
<keyword evidence="2" id="KW-0418">Kinase</keyword>
<keyword evidence="1" id="KW-1133">Transmembrane helix</keyword>
<name>A0ABX7MPZ6_9GAMM</name>
<gene>
    <name evidence="2" type="ORF">LPB19_13630</name>
</gene>
<keyword evidence="3" id="KW-1185">Reference proteome</keyword>
<keyword evidence="1" id="KW-0472">Membrane</keyword>
<dbReference type="InterPro" id="IPR052966">
    <property type="entry name" value="Beta-lactamase_Reg"/>
</dbReference>
<dbReference type="EMBL" id="CP071247">
    <property type="protein sequence ID" value="QSP94219.1"/>
    <property type="molecule type" value="Genomic_DNA"/>
</dbReference>
<protein>
    <submittedName>
        <fullName evidence="2">Histidine kinase</fullName>
    </submittedName>
</protein>
<dbReference type="PANTHER" id="PTHR38684">
    <property type="entry name" value="PROTEIN AMPE"/>
    <property type="match status" value="1"/>
</dbReference>
<sequence>MVLIVFLLAYVVRRQLDYQNKLSSDHFWKQWFHLGRKVEAGHEAGISGGLALVGLPALVAGLVMVALDALGLGFATYPLECLILVLLMGVPGWRPVLHAYSVAWRQGNMRQAWASIQDHLPVQERHAGMAPDDMHLTLSRAFLLTVFQRFFLIGFWYVVGGIGFAVLARGLVALKEQWPQAAARSRFASLCEVVAWAPVRVLSLTFGIAGDLAGWLSESPLGARLFSKPSDQLLLLSANASLTGYALDPERFSQIHPNDWSDFGERSLSAIRDLLNRSMLVWICGLALLVIFGVL</sequence>
<feature type="transmembrane region" description="Helical" evidence="1">
    <location>
        <begin position="74"/>
        <end position="93"/>
    </location>
</feature>
<proteinExistence type="predicted"/>
<evidence type="ECO:0000256" key="1">
    <source>
        <dbReference type="SAM" id="Phobius"/>
    </source>
</evidence>
<keyword evidence="2" id="KW-0808">Transferase</keyword>
<accession>A0ABX7MPZ6</accession>
<feature type="transmembrane region" description="Helical" evidence="1">
    <location>
        <begin position="274"/>
        <end position="294"/>
    </location>
</feature>
<organism evidence="2 3">
    <name type="scientific">Marinobacter salinisoli</name>
    <dbReference type="NCBI Taxonomy" id="2769486"/>
    <lineage>
        <taxon>Bacteria</taxon>
        <taxon>Pseudomonadati</taxon>
        <taxon>Pseudomonadota</taxon>
        <taxon>Gammaproteobacteria</taxon>
        <taxon>Pseudomonadales</taxon>
        <taxon>Marinobacteraceae</taxon>
        <taxon>Marinobacter</taxon>
    </lineage>
</organism>